<dbReference type="SUPFAM" id="SSF81606">
    <property type="entry name" value="PP2C-like"/>
    <property type="match status" value="1"/>
</dbReference>
<proteinExistence type="predicted"/>
<name>A0ABN1L9B9_9GAMM</name>
<dbReference type="InterPro" id="IPR001932">
    <property type="entry name" value="PPM-type_phosphatase-like_dom"/>
</dbReference>
<dbReference type="EMBL" id="BAAAFA010000009">
    <property type="protein sequence ID" value="GAA0820847.1"/>
    <property type="molecule type" value="Genomic_DNA"/>
</dbReference>
<feature type="domain" description="PPM-type phosphatase" evidence="1">
    <location>
        <begin position="11"/>
        <end position="218"/>
    </location>
</feature>
<dbReference type="Pfam" id="PF13672">
    <property type="entry name" value="PP2C_2"/>
    <property type="match status" value="1"/>
</dbReference>
<organism evidence="2 3">
    <name type="scientific">Colwellia asteriadis</name>
    <dbReference type="NCBI Taxonomy" id="517723"/>
    <lineage>
        <taxon>Bacteria</taxon>
        <taxon>Pseudomonadati</taxon>
        <taxon>Pseudomonadota</taxon>
        <taxon>Gammaproteobacteria</taxon>
        <taxon>Alteromonadales</taxon>
        <taxon>Colwelliaceae</taxon>
        <taxon>Colwellia</taxon>
    </lineage>
</organism>
<dbReference type="InterPro" id="IPR036457">
    <property type="entry name" value="PPM-type-like_dom_sf"/>
</dbReference>
<dbReference type="Gene3D" id="3.60.40.10">
    <property type="entry name" value="PPM-type phosphatase domain"/>
    <property type="match status" value="1"/>
</dbReference>
<dbReference type="RefSeq" id="WP_343818089.1">
    <property type="nucleotide sequence ID" value="NZ_BAAAFA010000009.1"/>
</dbReference>
<gene>
    <name evidence="2" type="ORF">GCM10009111_26950</name>
</gene>
<protein>
    <submittedName>
        <fullName evidence="2">PP2C family serine/threonine-protein phosphatase</fullName>
    </submittedName>
</protein>
<accession>A0ABN1L9B9</accession>
<comment type="caution">
    <text evidence="2">The sequence shown here is derived from an EMBL/GenBank/DDBJ whole genome shotgun (WGS) entry which is preliminary data.</text>
</comment>
<evidence type="ECO:0000313" key="2">
    <source>
        <dbReference type="EMBL" id="GAA0820847.1"/>
    </source>
</evidence>
<dbReference type="Proteomes" id="UP001500021">
    <property type="component" value="Unassembled WGS sequence"/>
</dbReference>
<evidence type="ECO:0000313" key="3">
    <source>
        <dbReference type="Proteomes" id="UP001500021"/>
    </source>
</evidence>
<sequence>MAGRFLGSSVTGTSHLDKNIPCQDAWQVTETATGLVACVSDGAGSAKHSHIGSRLLVDEVCQALDQQVALGESTIKSVTAAIRNVRETVSQQGEIADYHATLCGVVTGIEGSVVFHLGDGVIIGVNPDDWSDFIVSEPENGEFAETTYFFTLPDWQSHLRFICAPKRYTLWFLMSDGAASFAALTNPYRPTENFLLPIHNYLNSVDNATGQQALENTLKDPRTNSITSDDKTLVWLSSENS</sequence>
<evidence type="ECO:0000259" key="1">
    <source>
        <dbReference type="Pfam" id="PF13672"/>
    </source>
</evidence>
<keyword evidence="3" id="KW-1185">Reference proteome</keyword>
<reference evidence="2 3" key="1">
    <citation type="journal article" date="2019" name="Int. J. Syst. Evol. Microbiol.">
        <title>The Global Catalogue of Microorganisms (GCM) 10K type strain sequencing project: providing services to taxonomists for standard genome sequencing and annotation.</title>
        <authorList>
            <consortium name="The Broad Institute Genomics Platform"/>
            <consortium name="The Broad Institute Genome Sequencing Center for Infectious Disease"/>
            <person name="Wu L."/>
            <person name="Ma J."/>
        </authorList>
    </citation>
    <scope>NUCLEOTIDE SEQUENCE [LARGE SCALE GENOMIC DNA]</scope>
    <source>
        <strain evidence="2 3">JCM 15608</strain>
    </source>
</reference>